<keyword evidence="5" id="KW-1185">Reference proteome</keyword>
<organism evidence="4 5">
    <name type="scientific">Streptomyces abikoensis</name>
    <dbReference type="NCBI Taxonomy" id="97398"/>
    <lineage>
        <taxon>Bacteria</taxon>
        <taxon>Bacillati</taxon>
        <taxon>Actinomycetota</taxon>
        <taxon>Actinomycetes</taxon>
        <taxon>Kitasatosporales</taxon>
        <taxon>Streptomycetaceae</taxon>
        <taxon>Streptomyces</taxon>
    </lineage>
</organism>
<evidence type="ECO:0000256" key="1">
    <source>
        <dbReference type="SAM" id="MobiDB-lite"/>
    </source>
</evidence>
<feature type="region of interest" description="Disordered" evidence="1">
    <location>
        <begin position="284"/>
        <end position="304"/>
    </location>
</feature>
<dbReference type="Gene3D" id="1.10.10.10">
    <property type="entry name" value="Winged helix-like DNA-binding domain superfamily/Winged helix DNA-binding domain"/>
    <property type="match status" value="1"/>
</dbReference>
<evidence type="ECO:0000313" key="5">
    <source>
        <dbReference type="Proteomes" id="UP001611162"/>
    </source>
</evidence>
<dbReference type="Pfam" id="PF06527">
    <property type="entry name" value="TniQ"/>
    <property type="match status" value="1"/>
</dbReference>
<dbReference type="InterPro" id="IPR000847">
    <property type="entry name" value="LysR_HTH_N"/>
</dbReference>
<protein>
    <submittedName>
        <fullName evidence="4">TniQ family protein</fullName>
    </submittedName>
</protein>
<dbReference type="Proteomes" id="UP001611162">
    <property type="component" value="Unassembled WGS sequence"/>
</dbReference>
<feature type="domain" description="HTH lysR-type" evidence="2">
    <location>
        <begin position="687"/>
        <end position="746"/>
    </location>
</feature>
<dbReference type="InterPro" id="IPR036390">
    <property type="entry name" value="WH_DNA-bd_sf"/>
</dbReference>
<feature type="domain" description="TniQ" evidence="3">
    <location>
        <begin position="7"/>
        <end position="150"/>
    </location>
</feature>
<dbReference type="EMBL" id="JBIRRB010000021">
    <property type="protein sequence ID" value="MFI0915365.1"/>
    <property type="molecule type" value="Genomic_DNA"/>
</dbReference>
<dbReference type="RefSeq" id="WP_397614954.1">
    <property type="nucleotide sequence ID" value="NZ_JBIRRB010000021.1"/>
</dbReference>
<name>A0ABW7TCT7_9ACTN</name>
<proteinExistence type="predicted"/>
<comment type="caution">
    <text evidence="4">The sequence shown here is derived from an EMBL/GenBank/DDBJ whole genome shotgun (WGS) entry which is preliminary data.</text>
</comment>
<dbReference type="InterPro" id="IPR036388">
    <property type="entry name" value="WH-like_DNA-bd_sf"/>
</dbReference>
<evidence type="ECO:0000259" key="3">
    <source>
        <dbReference type="Pfam" id="PF06527"/>
    </source>
</evidence>
<gene>
    <name evidence="4" type="ORF">ACH4TF_33775</name>
</gene>
<reference evidence="4 5" key="1">
    <citation type="submission" date="2024-10" db="EMBL/GenBank/DDBJ databases">
        <title>The Natural Products Discovery Center: Release of the First 8490 Sequenced Strains for Exploring Actinobacteria Biosynthetic Diversity.</title>
        <authorList>
            <person name="Kalkreuter E."/>
            <person name="Kautsar S.A."/>
            <person name="Yang D."/>
            <person name="Bader C.D."/>
            <person name="Teijaro C.N."/>
            <person name="Fluegel L."/>
            <person name="Davis C.M."/>
            <person name="Simpson J.R."/>
            <person name="Lauterbach L."/>
            <person name="Steele A.D."/>
            <person name="Gui C."/>
            <person name="Meng S."/>
            <person name="Li G."/>
            <person name="Viehrig K."/>
            <person name="Ye F."/>
            <person name="Su P."/>
            <person name="Kiefer A.F."/>
            <person name="Nichols A."/>
            <person name="Cepeda A.J."/>
            <person name="Yan W."/>
            <person name="Fan B."/>
            <person name="Jiang Y."/>
            <person name="Adhikari A."/>
            <person name="Zheng C.-J."/>
            <person name="Schuster L."/>
            <person name="Cowan T.M."/>
            <person name="Smanski M.J."/>
            <person name="Chevrette M.G."/>
            <person name="De Carvalho L.P.S."/>
            <person name="Shen B."/>
        </authorList>
    </citation>
    <scope>NUCLEOTIDE SEQUENCE [LARGE SCALE GENOMIC DNA]</scope>
    <source>
        <strain evidence="4 5">NPDC020979</strain>
    </source>
</reference>
<dbReference type="SUPFAM" id="SSF46785">
    <property type="entry name" value="Winged helix' DNA-binding domain"/>
    <property type="match status" value="1"/>
</dbReference>
<dbReference type="Pfam" id="PF00126">
    <property type="entry name" value="HTH_1"/>
    <property type="match status" value="1"/>
</dbReference>
<dbReference type="InterPro" id="IPR009492">
    <property type="entry name" value="TniQ"/>
</dbReference>
<evidence type="ECO:0000313" key="4">
    <source>
        <dbReference type="EMBL" id="MFI0915365.1"/>
    </source>
</evidence>
<evidence type="ECO:0000259" key="2">
    <source>
        <dbReference type="Pfam" id="PF00126"/>
    </source>
</evidence>
<sequence length="808" mass="88115">MRTRALPLRVDPLPGEALDSWLEAIATRSQTPYGEVLRHLGFPTRTQSVDRDGKRPPSITHRLAADELARLAAATGLDPDRLARMTLASYGPHAVEVATAGTRRVNLKHSWGRGTGSRFCPDCLAATAGRWQLSWRLGWAFACVRHQRLLADCCPTCCRIPRHRPYSGRSIPQPGLCGNAPIRPGDSPTRGCGFNLALTETLRLPPDHPALHAQHAIEQLIAGTSTPIGLYEHVPLPAADVLRDLRALAQRMLTPALRPALNNWVPPDLLAAYTRIQHQAKLHGRQAGRPGFQPHGESERRPGFMAPSHAASTALAATAALHILNASTIQEAAARLRPAIVLLRRHSPQPVIPSSIEDWGKDLSPVLDSVHLAALAPDLRHSAQLRYRTSTPVPCRPTATSTRRARKRTRNMPAQLWPAWAIRLLPPGHRDPSSDSQRLAVCLAITATDQPLDEAATALGGLVTALLTSLALRRWSRTPYWPAMQEALIALADHLDDTQSPIDYARRRQLTHAPLLPRRQWQDICQATGLKDPQGTLLATARLHLRERISGTPMLSCFNPAHLHYARHWSPTLATQLEHAAQAFLTGHGITDEPVTWQPPLELVSSLTLPGPEITHRMRHHLHHAPGEPYYDLIGHTAAALGRPAQSVLALLAGHPDLHQDPPADPTPAQNPTDLLRPALADPHAPRQLRLFAAATAYPTLVHAGRALNCSPDTLTSTIRALEHRFNTPLQAPGARGRPVNFTPFARAVAATAASTSLHEMTLLMNESGPARDCEEHDRPTPTDLLKQHLGLGVACLPLSVNASARTP</sequence>
<accession>A0ABW7TCT7</accession>